<feature type="transmembrane region" description="Helical" evidence="1">
    <location>
        <begin position="546"/>
        <end position="563"/>
    </location>
</feature>
<keyword evidence="1" id="KW-1133">Transmembrane helix</keyword>
<organism evidence="2 3">
    <name type="scientific">Durusdinium trenchii</name>
    <dbReference type="NCBI Taxonomy" id="1381693"/>
    <lineage>
        <taxon>Eukaryota</taxon>
        <taxon>Sar</taxon>
        <taxon>Alveolata</taxon>
        <taxon>Dinophyceae</taxon>
        <taxon>Suessiales</taxon>
        <taxon>Symbiodiniaceae</taxon>
        <taxon>Durusdinium</taxon>
    </lineage>
</organism>
<gene>
    <name evidence="2" type="ORF">SCF082_LOCUS23211</name>
</gene>
<feature type="transmembrane region" description="Helical" evidence="1">
    <location>
        <begin position="502"/>
        <end position="526"/>
    </location>
</feature>
<evidence type="ECO:0000256" key="1">
    <source>
        <dbReference type="SAM" id="Phobius"/>
    </source>
</evidence>
<feature type="transmembrane region" description="Helical" evidence="1">
    <location>
        <begin position="425"/>
        <end position="451"/>
    </location>
</feature>
<dbReference type="Proteomes" id="UP001642464">
    <property type="component" value="Unassembled WGS sequence"/>
</dbReference>
<comment type="caution">
    <text evidence="2">The sequence shown here is derived from an EMBL/GenBank/DDBJ whole genome shotgun (WGS) entry which is preliminary data.</text>
</comment>
<dbReference type="EMBL" id="CAXAMM010016714">
    <property type="protein sequence ID" value="CAK9039706.1"/>
    <property type="molecule type" value="Genomic_DNA"/>
</dbReference>
<name>A0ABP0LKK1_9DINO</name>
<accession>A0ABP0LKK1</accession>
<evidence type="ECO:0000313" key="2">
    <source>
        <dbReference type="EMBL" id="CAK9039706.1"/>
    </source>
</evidence>
<keyword evidence="1" id="KW-0472">Membrane</keyword>
<sequence>MASDASVKSTMLMAVFTSIMAACPFYAIIAKLEKPDLETFVPCNDSPCNFQRLFTGAGIPGTAPDVLGVQNGIARPVVINDEFQAVPVDFQLVEARILVRSVLYVVGINDYVWPCAEQNCTSLISHAVQFCAYGFFCVDDEWSISVGLTIDTWDSYWWQKSSRIDFATKMVHQFRSNQSAALSTHGLQAEKYVWNNKAVQAMYKLVASLLSFYFSSVLSILGEPIVSGPEELLDGICDMTPQEMREMCASKEMKELIIADMSQGRCAVVYTACLVLWVLVKSVHDLLLLSGCKEELSLHCGLLSIPVQGALAASSGLLFIAACEVFVAHVPDQHFQCYYKMRDLDAMIFLATPFVLTMVYYKKLHTINLSLLVGDVLYYRSFDIPFRFVKTHEGWPSNGLMQPTVTGSTAQQELCERRISSYSLLVSWSSFFGLTNICIMLIGVLVWGVFFAKMMMLLTMMAMEPELQLRLPAKLLLGAPALLCFLSMIWSCRSLLGLDYSAANKVVSVVSAAFLPFFMLCLMPPLDLVAGRAPAEVDLLWCSTRWTVAGGLFTLSMFSRIFFNLNGGHKIKNTVDACLSYHRDYNLDTSAFHSALPTWGSQLEHRYLLPEYELPTSEECHYKYSKLRPCPD</sequence>
<feature type="transmembrane region" description="Helical" evidence="1">
    <location>
        <begin position="267"/>
        <end position="289"/>
    </location>
</feature>
<reference evidence="2 3" key="1">
    <citation type="submission" date="2024-02" db="EMBL/GenBank/DDBJ databases">
        <authorList>
            <person name="Chen Y."/>
            <person name="Shah S."/>
            <person name="Dougan E. K."/>
            <person name="Thang M."/>
            <person name="Chan C."/>
        </authorList>
    </citation>
    <scope>NUCLEOTIDE SEQUENCE [LARGE SCALE GENOMIC DNA]</scope>
</reference>
<keyword evidence="1" id="KW-0812">Transmembrane</keyword>
<proteinExistence type="predicted"/>
<feature type="transmembrane region" description="Helical" evidence="1">
    <location>
        <begin position="12"/>
        <end position="29"/>
    </location>
</feature>
<keyword evidence="3" id="KW-1185">Reference proteome</keyword>
<feature type="transmembrane region" description="Helical" evidence="1">
    <location>
        <begin position="344"/>
        <end position="361"/>
    </location>
</feature>
<feature type="transmembrane region" description="Helical" evidence="1">
    <location>
        <begin position="310"/>
        <end position="329"/>
    </location>
</feature>
<evidence type="ECO:0000313" key="3">
    <source>
        <dbReference type="Proteomes" id="UP001642464"/>
    </source>
</evidence>
<protein>
    <submittedName>
        <fullName evidence="2">Alpha-galactosidase C</fullName>
    </submittedName>
</protein>